<accession>A0A0L6UWT5</accession>
<organism evidence="1 2">
    <name type="scientific">Puccinia sorghi</name>
    <dbReference type="NCBI Taxonomy" id="27349"/>
    <lineage>
        <taxon>Eukaryota</taxon>
        <taxon>Fungi</taxon>
        <taxon>Dikarya</taxon>
        <taxon>Basidiomycota</taxon>
        <taxon>Pucciniomycotina</taxon>
        <taxon>Pucciniomycetes</taxon>
        <taxon>Pucciniales</taxon>
        <taxon>Pucciniaceae</taxon>
        <taxon>Puccinia</taxon>
    </lineage>
</organism>
<dbReference type="OrthoDB" id="2507202at2759"/>
<sequence length="84" mass="9984">MDQQPSQHKQQKKYLTIRSSTTRFHPQYNFSSIQSLSESCFQQRFCMSWPCFLNLLHLIEPEPIFCNQSQNHQQDVSIHMKPGI</sequence>
<keyword evidence="2" id="KW-1185">Reference proteome</keyword>
<proteinExistence type="predicted"/>
<dbReference type="AlphaFoldDB" id="A0A0L6UWT5"/>
<dbReference type="VEuPathDB" id="FungiDB:VP01_3379g1"/>
<evidence type="ECO:0000313" key="2">
    <source>
        <dbReference type="Proteomes" id="UP000037035"/>
    </source>
</evidence>
<gene>
    <name evidence="1" type="ORF">VP01_3379g1</name>
</gene>
<protein>
    <submittedName>
        <fullName evidence="1">Uncharacterized protein</fullName>
    </submittedName>
</protein>
<dbReference type="EMBL" id="LAVV01008367">
    <property type="protein sequence ID" value="KNZ52988.1"/>
    <property type="molecule type" value="Genomic_DNA"/>
</dbReference>
<comment type="caution">
    <text evidence="1">The sequence shown here is derived from an EMBL/GenBank/DDBJ whole genome shotgun (WGS) entry which is preliminary data.</text>
</comment>
<evidence type="ECO:0000313" key="1">
    <source>
        <dbReference type="EMBL" id="KNZ52988.1"/>
    </source>
</evidence>
<reference evidence="1 2" key="1">
    <citation type="submission" date="2015-08" db="EMBL/GenBank/DDBJ databases">
        <title>Next Generation Sequencing and Analysis of the Genome of Puccinia sorghi L Schw, the Causal Agent of Maize Common Rust.</title>
        <authorList>
            <person name="Rochi L."/>
            <person name="Burguener G."/>
            <person name="Darino M."/>
            <person name="Turjanski A."/>
            <person name="Kreff E."/>
            <person name="Dieguez M.J."/>
            <person name="Sacco F."/>
        </authorList>
    </citation>
    <scope>NUCLEOTIDE SEQUENCE [LARGE SCALE GENOMIC DNA]</scope>
    <source>
        <strain evidence="1 2">RO10H11247</strain>
    </source>
</reference>
<dbReference type="Proteomes" id="UP000037035">
    <property type="component" value="Unassembled WGS sequence"/>
</dbReference>
<name>A0A0L6UWT5_9BASI</name>